<evidence type="ECO:0000313" key="2">
    <source>
        <dbReference type="Proteomes" id="UP000028701"/>
    </source>
</evidence>
<dbReference type="eggNOG" id="COG0582">
    <property type="taxonomic scope" value="Bacteria"/>
</dbReference>
<evidence type="ECO:0000313" key="1">
    <source>
        <dbReference type="EMBL" id="GAK72709.1"/>
    </source>
</evidence>
<protein>
    <submittedName>
        <fullName evidence="1">Uncharacterized protein</fullName>
    </submittedName>
</protein>
<reference evidence="1 2" key="1">
    <citation type="submission" date="2014-08" db="EMBL/GenBank/DDBJ databases">
        <title>Whole genome shotgun sequence of Rhizobium rubi NBRC 13261.</title>
        <authorList>
            <person name="Katano-Makiyama Y."/>
            <person name="Hosoyama A."/>
            <person name="Hashimoto M."/>
            <person name="Hosoyama Y."/>
            <person name="Noguchi M."/>
            <person name="Tsuchikane K."/>
            <person name="Uohara A."/>
            <person name="Ohji S."/>
            <person name="Ichikawa N."/>
            <person name="Kimura A."/>
            <person name="Yamazoe A."/>
            <person name="Fujita N."/>
        </authorList>
    </citation>
    <scope>NUCLEOTIDE SEQUENCE [LARGE SCALE GENOMIC DNA]</scope>
    <source>
        <strain evidence="1 2">NBRC 13261</strain>
    </source>
</reference>
<comment type="caution">
    <text evidence="1">The sequence shown here is derived from an EMBL/GenBank/DDBJ whole genome shotgun (WGS) entry which is preliminary data.</text>
</comment>
<dbReference type="EMBL" id="BBJU01000027">
    <property type="protein sequence ID" value="GAK72709.1"/>
    <property type="molecule type" value="Genomic_DNA"/>
</dbReference>
<sequence length="120" mass="13073">MDHRDLASTVNIRGEAGWREVEIRRGSSNATCPIFSVKIWLKLANIAHSALFHRVIGQGKAVGTDRLNDKLVARLVKTAAIEASVQSDLAEHARGTLFAGHLVRAGLASSAEVDERYVQK</sequence>
<organism evidence="1 2">
    <name type="scientific">Agrobacterium rubi TR3 = NBRC 13261</name>
    <dbReference type="NCBI Taxonomy" id="1368415"/>
    <lineage>
        <taxon>Bacteria</taxon>
        <taxon>Pseudomonadati</taxon>
        <taxon>Pseudomonadota</taxon>
        <taxon>Alphaproteobacteria</taxon>
        <taxon>Hyphomicrobiales</taxon>
        <taxon>Rhizobiaceae</taxon>
        <taxon>Rhizobium/Agrobacterium group</taxon>
        <taxon>Agrobacterium</taxon>
    </lineage>
</organism>
<dbReference type="Proteomes" id="UP000028701">
    <property type="component" value="Unassembled WGS sequence"/>
</dbReference>
<gene>
    <name evidence="1" type="ORF">RRU01S_27_00980</name>
</gene>
<accession>A0A081D1B3</accession>
<dbReference type="AlphaFoldDB" id="A0A081D1B3"/>
<name>A0A081D1B3_9HYPH</name>
<proteinExistence type="predicted"/>
<dbReference type="RefSeq" id="WP_052816180.1">
    <property type="nucleotide sequence ID" value="NZ_BBJU01000027.1"/>
</dbReference>
<dbReference type="OrthoDB" id="5513193at2"/>